<dbReference type="Pfam" id="PF00271">
    <property type="entry name" value="Helicase_C"/>
    <property type="match status" value="1"/>
</dbReference>
<evidence type="ECO:0000256" key="2">
    <source>
        <dbReference type="ARBA" id="ARBA00008708"/>
    </source>
</evidence>
<feature type="domain" description="Helicase C-terminal" evidence="15">
    <location>
        <begin position="716"/>
        <end position="878"/>
    </location>
</feature>
<dbReference type="InterPro" id="IPR014001">
    <property type="entry name" value="Helicase_ATP-bd"/>
</dbReference>
<evidence type="ECO:0000256" key="13">
    <source>
        <dbReference type="SAM" id="MobiDB-lite"/>
    </source>
</evidence>
<dbReference type="Pfam" id="PF00176">
    <property type="entry name" value="SNF2-rel_dom"/>
    <property type="match status" value="1"/>
</dbReference>
<evidence type="ECO:0000256" key="3">
    <source>
        <dbReference type="ARBA" id="ARBA00012551"/>
    </source>
</evidence>
<evidence type="ECO:0000313" key="17">
    <source>
        <dbReference type="Proteomes" id="UP001231189"/>
    </source>
</evidence>
<feature type="region of interest" description="Disordered" evidence="13">
    <location>
        <begin position="1022"/>
        <end position="1094"/>
    </location>
</feature>
<keyword evidence="5" id="KW-0341">Growth regulation</keyword>
<comment type="subcellular location">
    <subcellularLocation>
        <location evidence="1">Nucleus</location>
    </subcellularLocation>
</comment>
<evidence type="ECO:0000313" key="16">
    <source>
        <dbReference type="EMBL" id="KAK1694263.1"/>
    </source>
</evidence>
<evidence type="ECO:0000256" key="4">
    <source>
        <dbReference type="ARBA" id="ARBA00022473"/>
    </source>
</evidence>
<dbReference type="GO" id="GO:0003678">
    <property type="term" value="F:DNA helicase activity"/>
    <property type="evidence" value="ECO:0007669"/>
    <property type="project" value="UniProtKB-EC"/>
</dbReference>
<gene>
    <name evidence="16" type="ORF">QYE76_010960</name>
</gene>
<evidence type="ECO:0000256" key="6">
    <source>
        <dbReference type="ARBA" id="ARBA00022741"/>
    </source>
</evidence>
<dbReference type="Proteomes" id="UP001231189">
    <property type="component" value="Unassembled WGS sequence"/>
</dbReference>
<keyword evidence="8" id="KW-0347">Helicase</keyword>
<dbReference type="PANTHER" id="PTHR10799">
    <property type="entry name" value="SNF2/RAD54 HELICASE FAMILY"/>
    <property type="match status" value="1"/>
</dbReference>
<proteinExistence type="inferred from homology"/>
<reference evidence="16" key="1">
    <citation type="submission" date="2023-07" db="EMBL/GenBank/DDBJ databases">
        <title>A chromosome-level genome assembly of Lolium multiflorum.</title>
        <authorList>
            <person name="Chen Y."/>
            <person name="Copetti D."/>
            <person name="Kolliker R."/>
            <person name="Studer B."/>
        </authorList>
    </citation>
    <scope>NUCLEOTIDE SEQUENCE</scope>
    <source>
        <strain evidence="16">02402/16</strain>
        <tissue evidence="16">Leaf</tissue>
    </source>
</reference>
<evidence type="ECO:0000256" key="9">
    <source>
        <dbReference type="ARBA" id="ARBA00022840"/>
    </source>
</evidence>
<feature type="compositionally biased region" description="Acidic residues" evidence="13">
    <location>
        <begin position="353"/>
        <end position="368"/>
    </location>
</feature>
<evidence type="ECO:0000256" key="12">
    <source>
        <dbReference type="ARBA" id="ARBA00047995"/>
    </source>
</evidence>
<evidence type="ECO:0000259" key="15">
    <source>
        <dbReference type="PROSITE" id="PS51194"/>
    </source>
</evidence>
<dbReference type="SMART" id="SM00490">
    <property type="entry name" value="HELICc"/>
    <property type="match status" value="1"/>
</dbReference>
<feature type="compositionally biased region" description="Polar residues" evidence="13">
    <location>
        <begin position="1058"/>
        <end position="1072"/>
    </location>
</feature>
<dbReference type="PROSITE" id="PS51192">
    <property type="entry name" value="HELICASE_ATP_BIND_1"/>
    <property type="match status" value="1"/>
</dbReference>
<evidence type="ECO:0000256" key="8">
    <source>
        <dbReference type="ARBA" id="ARBA00022806"/>
    </source>
</evidence>
<feature type="domain" description="Helicase ATP-binding" evidence="14">
    <location>
        <begin position="419"/>
        <end position="584"/>
    </location>
</feature>
<keyword evidence="17" id="KW-1185">Reference proteome</keyword>
<feature type="compositionally biased region" description="Acidic residues" evidence="13">
    <location>
        <begin position="63"/>
        <end position="76"/>
    </location>
</feature>
<feature type="compositionally biased region" description="Low complexity" evidence="13">
    <location>
        <begin position="1"/>
        <end position="12"/>
    </location>
</feature>
<dbReference type="GO" id="GO:0005524">
    <property type="term" value="F:ATP binding"/>
    <property type="evidence" value="ECO:0007669"/>
    <property type="project" value="UniProtKB-KW"/>
</dbReference>
<feature type="compositionally biased region" description="Acidic residues" evidence="13">
    <location>
        <begin position="1048"/>
        <end position="1057"/>
    </location>
</feature>
<dbReference type="EMBL" id="JAUUTY010000001">
    <property type="protein sequence ID" value="KAK1694263.1"/>
    <property type="molecule type" value="Genomic_DNA"/>
</dbReference>
<dbReference type="SUPFAM" id="SSF52540">
    <property type="entry name" value="P-loop containing nucleoside triphosphate hydrolases"/>
    <property type="match status" value="2"/>
</dbReference>
<keyword evidence="6" id="KW-0547">Nucleotide-binding</keyword>
<feature type="region of interest" description="Disordered" evidence="13">
    <location>
        <begin position="60"/>
        <end position="92"/>
    </location>
</feature>
<accession>A0AAD8X2D3</accession>
<dbReference type="Pfam" id="PF14619">
    <property type="entry name" value="SnAC"/>
    <property type="match status" value="1"/>
</dbReference>
<protein>
    <recommendedName>
        <fullName evidence="3">DNA helicase</fullName>
        <ecNumber evidence="3">3.6.4.12</ecNumber>
    </recommendedName>
</protein>
<feature type="compositionally biased region" description="Polar residues" evidence="13">
    <location>
        <begin position="369"/>
        <end position="378"/>
    </location>
</feature>
<feature type="compositionally biased region" description="Basic and acidic residues" evidence="13">
    <location>
        <begin position="336"/>
        <end position="352"/>
    </location>
</feature>
<dbReference type="Gene3D" id="3.40.50.10810">
    <property type="entry name" value="Tandem AAA-ATPase domain"/>
    <property type="match status" value="1"/>
</dbReference>
<sequence>MAASVEAAAAAAAPPPPPAAEEADGGDAEQARTLIGALNLLSRNLPLPPAVLRAVSSIYRGGDDEDEDDGEEEEPDGVGHGVEPADDASRAGEEATLIQELEDAIFGNQTMHMSSSKLTAVKEERFNTSIQHRLAELEGLPSTRGEDLQMKCLLELYGLKLLDFQKKVRSDINSEYWLHKKCAYPDKHLFDWGMMRIRYPCAMYGTGDGFSMDTEDMHRKKRFTERISKLEEEEKNQAENRKRKFFTEILNAAREYQLQSSATYKRRKQRNDGVVAWHLRARQRITRLEKNRLQVLKAGDQEAYLRMVEESKNERLTMLLDKTNELLEGIGKAVQRQKDAEHVSRPEVSKDSESDESPEDSPSDDCEDTNGSANNSKFNAGRRLDSTVHSIEEKVTEQPSALVGGELRPYQLEGLQWMLSLFNNNLNGILADEMGLGKTIQTISLIAYLLEKKDVSGPHLIVAPKAVLPNWSNEFKTWAPSIDTILYDGRPDERKALREANFGGQFSVLLTHYDLILKDKKFLKKVYWHYLIVDEGHRLKNHECALARTLVSGYQIRRRLLLTGTPIQNSLQELWSLLNFILPNIFNSSGNFEEWFNAPFACDVSLNDEEQLLIIHRLHQVLRPFLLRRKKAEVEKYLPSKTQVILKCDFSAWQKAYYEQVTSDGRVALGSGFKSKALLNLSMQLRKCCNHPYLFVEQYNMYQREEIVRASGKFELLDRLLPKLHRAGHRVLLFSQMTKLLNILEVYMQMYNFKYMRLDGSTKTEERGKLLADFNKKDSEYFIFLLSTRAGGLGLNLQTADTVIIFDSDWNPQMDQQAEDRAHRIGQKNEVRVFVLVSVGSIEEEILDRAKQKMGIDAKVIQAGLFNNTSTAQDRRVLLQEILKRGTSTLGTDIPSEREINRLAARTEEEFWLFEKMDEERRQRENYKSRLMKGNEVPDWVFADTETLAEKRLKEEAKNPVILTKRRRKEVVYSDSFVDQWMKPEDGNEDIPKLTPRAKRSVYMSDIQEVDIHDRRKRLKFVEDSAPGASNPTWTPEKGRVSSYSKDENEDDEEDEVNTSGFQQGSSFTWNTLRRKRSNHSTNLPSDLKGRLPF</sequence>
<dbReference type="GO" id="GO:0006325">
    <property type="term" value="P:chromatin organization"/>
    <property type="evidence" value="ECO:0007669"/>
    <property type="project" value="UniProtKB-KW"/>
</dbReference>
<dbReference type="FunFam" id="3.40.50.300:FF:000755">
    <property type="entry name" value="Probable ATP-dependent DNA helicase CHR12"/>
    <property type="match status" value="1"/>
</dbReference>
<organism evidence="16 17">
    <name type="scientific">Lolium multiflorum</name>
    <name type="common">Italian ryegrass</name>
    <name type="synonym">Lolium perenne subsp. multiflorum</name>
    <dbReference type="NCBI Taxonomy" id="4521"/>
    <lineage>
        <taxon>Eukaryota</taxon>
        <taxon>Viridiplantae</taxon>
        <taxon>Streptophyta</taxon>
        <taxon>Embryophyta</taxon>
        <taxon>Tracheophyta</taxon>
        <taxon>Spermatophyta</taxon>
        <taxon>Magnoliopsida</taxon>
        <taxon>Liliopsida</taxon>
        <taxon>Poales</taxon>
        <taxon>Poaceae</taxon>
        <taxon>BOP clade</taxon>
        <taxon>Pooideae</taxon>
        <taxon>Poodae</taxon>
        <taxon>Poeae</taxon>
        <taxon>Poeae Chloroplast Group 2 (Poeae type)</taxon>
        <taxon>Loliodinae</taxon>
        <taxon>Loliinae</taxon>
        <taxon>Lolium</taxon>
    </lineage>
</organism>
<dbReference type="AlphaFoldDB" id="A0AAD8X2D3"/>
<dbReference type="GO" id="GO:0016787">
    <property type="term" value="F:hydrolase activity"/>
    <property type="evidence" value="ECO:0007669"/>
    <property type="project" value="UniProtKB-KW"/>
</dbReference>
<evidence type="ECO:0000256" key="1">
    <source>
        <dbReference type="ARBA" id="ARBA00004123"/>
    </source>
</evidence>
<keyword evidence="7" id="KW-0378">Hydrolase</keyword>
<dbReference type="SMART" id="SM00487">
    <property type="entry name" value="DEXDc"/>
    <property type="match status" value="1"/>
</dbReference>
<evidence type="ECO:0000256" key="5">
    <source>
        <dbReference type="ARBA" id="ARBA00022604"/>
    </source>
</evidence>
<feature type="region of interest" description="Disordered" evidence="13">
    <location>
        <begin position="333"/>
        <end position="381"/>
    </location>
</feature>
<feature type="region of interest" description="Disordered" evidence="13">
    <location>
        <begin position="1"/>
        <end position="28"/>
    </location>
</feature>
<dbReference type="InterPro" id="IPR038718">
    <property type="entry name" value="SNF2-like_sf"/>
</dbReference>
<evidence type="ECO:0000256" key="7">
    <source>
        <dbReference type="ARBA" id="ARBA00022801"/>
    </source>
</evidence>
<name>A0AAD8X2D3_LOLMU</name>
<dbReference type="CDD" id="cd18793">
    <property type="entry name" value="SF2_C_SNF"/>
    <property type="match status" value="1"/>
</dbReference>
<dbReference type="GO" id="GO:0005634">
    <property type="term" value="C:nucleus"/>
    <property type="evidence" value="ECO:0007669"/>
    <property type="project" value="UniProtKB-SubCell"/>
</dbReference>
<comment type="catalytic activity">
    <reaction evidence="12">
        <text>ATP + H2O = ADP + phosphate + H(+)</text>
        <dbReference type="Rhea" id="RHEA:13065"/>
        <dbReference type="ChEBI" id="CHEBI:15377"/>
        <dbReference type="ChEBI" id="CHEBI:15378"/>
        <dbReference type="ChEBI" id="CHEBI:30616"/>
        <dbReference type="ChEBI" id="CHEBI:43474"/>
        <dbReference type="ChEBI" id="CHEBI:456216"/>
        <dbReference type="EC" id="3.6.4.12"/>
    </reaction>
</comment>
<dbReference type="InterPro" id="IPR001650">
    <property type="entry name" value="Helicase_C-like"/>
</dbReference>
<dbReference type="InterPro" id="IPR049730">
    <property type="entry name" value="SNF2/RAD54-like_C"/>
</dbReference>
<comment type="similarity">
    <text evidence="2">Belongs to the helicase family.</text>
</comment>
<dbReference type="GO" id="GO:0042393">
    <property type="term" value="F:histone binding"/>
    <property type="evidence" value="ECO:0007669"/>
    <property type="project" value="InterPro"/>
</dbReference>
<evidence type="ECO:0000256" key="11">
    <source>
        <dbReference type="ARBA" id="ARBA00023242"/>
    </source>
</evidence>
<dbReference type="SMART" id="SM01314">
    <property type="entry name" value="SnAC"/>
    <property type="match status" value="1"/>
</dbReference>
<keyword evidence="4" id="KW-0217">Developmental protein</keyword>
<evidence type="ECO:0000259" key="14">
    <source>
        <dbReference type="PROSITE" id="PS51192"/>
    </source>
</evidence>
<evidence type="ECO:0000256" key="10">
    <source>
        <dbReference type="ARBA" id="ARBA00022853"/>
    </source>
</evidence>
<dbReference type="InterPro" id="IPR029295">
    <property type="entry name" value="SnAC"/>
</dbReference>
<dbReference type="Gene3D" id="3.40.50.300">
    <property type="entry name" value="P-loop containing nucleotide triphosphate hydrolases"/>
    <property type="match status" value="1"/>
</dbReference>
<keyword evidence="11" id="KW-0539">Nucleus</keyword>
<dbReference type="InterPro" id="IPR027417">
    <property type="entry name" value="P-loop_NTPase"/>
</dbReference>
<comment type="caution">
    <text evidence="16">The sequence shown here is derived from an EMBL/GenBank/DDBJ whole genome shotgun (WGS) entry which is preliminary data.</text>
</comment>
<dbReference type="InterPro" id="IPR000330">
    <property type="entry name" value="SNF2_N"/>
</dbReference>
<keyword evidence="10" id="KW-0156">Chromatin regulator</keyword>
<keyword evidence="9" id="KW-0067">ATP-binding</keyword>
<dbReference type="FunFam" id="3.40.50.10810:FF:000016">
    <property type="entry name" value="Chromatin structure-remodeling complex protein SYD"/>
    <property type="match status" value="1"/>
</dbReference>
<dbReference type="PROSITE" id="PS51194">
    <property type="entry name" value="HELICASE_CTER"/>
    <property type="match status" value="1"/>
</dbReference>
<dbReference type="EC" id="3.6.4.12" evidence="3"/>